<dbReference type="SUPFAM" id="SSF55729">
    <property type="entry name" value="Acyl-CoA N-acyltransferases (Nat)"/>
    <property type="match status" value="1"/>
</dbReference>
<evidence type="ECO:0000256" key="1">
    <source>
        <dbReference type="ARBA" id="ARBA00022679"/>
    </source>
</evidence>
<dbReference type="PANTHER" id="PTHR43072">
    <property type="entry name" value="N-ACETYLTRANSFERASE"/>
    <property type="match status" value="1"/>
</dbReference>
<proteinExistence type="predicted"/>
<gene>
    <name evidence="4" type="ORF">ACFOUT_17465</name>
</gene>
<dbReference type="Pfam" id="PF00583">
    <property type="entry name" value="Acetyltransf_1"/>
    <property type="match status" value="1"/>
</dbReference>
<organism evidence="4 5">
    <name type="scientific">Euzebyella saccharophila</name>
    <dbReference type="NCBI Taxonomy" id="679664"/>
    <lineage>
        <taxon>Bacteria</taxon>
        <taxon>Pseudomonadati</taxon>
        <taxon>Bacteroidota</taxon>
        <taxon>Flavobacteriia</taxon>
        <taxon>Flavobacteriales</taxon>
        <taxon>Flavobacteriaceae</taxon>
        <taxon>Euzebyella</taxon>
    </lineage>
</organism>
<dbReference type="InterPro" id="IPR000182">
    <property type="entry name" value="GNAT_dom"/>
</dbReference>
<evidence type="ECO:0000313" key="5">
    <source>
        <dbReference type="Proteomes" id="UP001595814"/>
    </source>
</evidence>
<keyword evidence="2 4" id="KW-0012">Acyltransferase</keyword>
<comment type="caution">
    <text evidence="4">The sequence shown here is derived from an EMBL/GenBank/DDBJ whole genome shotgun (WGS) entry which is preliminary data.</text>
</comment>
<protein>
    <submittedName>
        <fullName evidence="4">GNAT family N-acetyltransferase</fullName>
        <ecNumber evidence="4">2.3.-.-</ecNumber>
    </submittedName>
</protein>
<dbReference type="PIRSF" id="PIRSF037663">
    <property type="entry name" value="Acetyltransf_GNAT_prd"/>
    <property type="match status" value="1"/>
</dbReference>
<dbReference type="Proteomes" id="UP001595814">
    <property type="component" value="Unassembled WGS sequence"/>
</dbReference>
<reference evidence="5" key="1">
    <citation type="journal article" date="2019" name="Int. J. Syst. Evol. Microbiol.">
        <title>The Global Catalogue of Microorganisms (GCM) 10K type strain sequencing project: providing services to taxonomists for standard genome sequencing and annotation.</title>
        <authorList>
            <consortium name="The Broad Institute Genomics Platform"/>
            <consortium name="The Broad Institute Genome Sequencing Center for Infectious Disease"/>
            <person name="Wu L."/>
            <person name="Ma J."/>
        </authorList>
    </citation>
    <scope>NUCLEOTIDE SEQUENCE [LARGE SCALE GENOMIC DNA]</scope>
    <source>
        <strain evidence="5">CECT 7477</strain>
    </source>
</reference>
<accession>A0ABV8JS10</accession>
<dbReference type="RefSeq" id="WP_192463215.1">
    <property type="nucleotide sequence ID" value="NZ_JACYFJ010000006.1"/>
</dbReference>
<dbReference type="GO" id="GO:0016746">
    <property type="term" value="F:acyltransferase activity"/>
    <property type="evidence" value="ECO:0007669"/>
    <property type="project" value="UniProtKB-KW"/>
</dbReference>
<dbReference type="CDD" id="cd04301">
    <property type="entry name" value="NAT_SF"/>
    <property type="match status" value="1"/>
</dbReference>
<dbReference type="PANTHER" id="PTHR43072:SF23">
    <property type="entry name" value="UPF0039 PROTEIN C11D3.02C"/>
    <property type="match status" value="1"/>
</dbReference>
<dbReference type="InterPro" id="IPR016181">
    <property type="entry name" value="Acyl_CoA_acyltransferase"/>
</dbReference>
<dbReference type="Gene3D" id="3.40.630.30">
    <property type="match status" value="1"/>
</dbReference>
<dbReference type="InterPro" id="IPR017255">
    <property type="entry name" value="AcTrfase_GNAT_prd"/>
</dbReference>
<feature type="domain" description="N-acetyltransferase" evidence="3">
    <location>
        <begin position="1"/>
        <end position="156"/>
    </location>
</feature>
<keyword evidence="1 4" id="KW-0808">Transferase</keyword>
<dbReference type="PROSITE" id="PS51186">
    <property type="entry name" value="GNAT"/>
    <property type="match status" value="1"/>
</dbReference>
<evidence type="ECO:0000256" key="2">
    <source>
        <dbReference type="ARBA" id="ARBA00023315"/>
    </source>
</evidence>
<evidence type="ECO:0000313" key="4">
    <source>
        <dbReference type="EMBL" id="MFC4097678.1"/>
    </source>
</evidence>
<name>A0ABV8JS10_9FLAO</name>
<dbReference type="EC" id="2.3.-.-" evidence="4"/>
<evidence type="ECO:0000259" key="3">
    <source>
        <dbReference type="PROSITE" id="PS51186"/>
    </source>
</evidence>
<keyword evidence="5" id="KW-1185">Reference proteome</keyword>
<sequence length="168" mass="19344">MLIRSATEKDLSAILKIINHEILYTTSLYHYDPRTEAQQLHWFREKQENNFPIIVAEIENEVTGFGSYGTFRPWAAYRFSVEHSIYVHKNIQGKGVGKVLMAHLIELAKKEGYRTMLAGVDASNAASVAFHKKFGFEEVGIFKQVGYKFDKWLDLNFLQLILEEKPSS</sequence>
<dbReference type="EMBL" id="JBHSAW010000024">
    <property type="protein sequence ID" value="MFC4097678.1"/>
    <property type="molecule type" value="Genomic_DNA"/>
</dbReference>